<dbReference type="AlphaFoldDB" id="A0A834TWC8"/>
<comment type="caution">
    <text evidence="5">The sequence shown here is derived from an EMBL/GenBank/DDBJ whole genome shotgun (WGS) entry which is preliminary data.</text>
</comment>
<evidence type="ECO:0000256" key="2">
    <source>
        <dbReference type="ARBA" id="ARBA00022679"/>
    </source>
</evidence>
<dbReference type="SUPFAM" id="SSF52540">
    <property type="entry name" value="P-loop containing nucleoside triphosphate hydrolases"/>
    <property type="match status" value="1"/>
</dbReference>
<dbReference type="PANTHER" id="PTHR11783">
    <property type="entry name" value="SULFOTRANSFERASE SULT"/>
    <property type="match status" value="1"/>
</dbReference>
<dbReference type="EC" id="2.8.2.-" evidence="3"/>
<evidence type="ECO:0000313" key="6">
    <source>
        <dbReference type="Proteomes" id="UP000634136"/>
    </source>
</evidence>
<comment type="similarity">
    <text evidence="1 3">Belongs to the sulfotransferase 1 family.</text>
</comment>
<accession>A0A834TWC8</accession>
<evidence type="ECO:0000313" key="5">
    <source>
        <dbReference type="EMBL" id="KAF7827941.1"/>
    </source>
</evidence>
<evidence type="ECO:0000256" key="3">
    <source>
        <dbReference type="RuleBase" id="RU361155"/>
    </source>
</evidence>
<dbReference type="GO" id="GO:0008146">
    <property type="term" value="F:sulfotransferase activity"/>
    <property type="evidence" value="ECO:0007669"/>
    <property type="project" value="InterPro"/>
</dbReference>
<keyword evidence="6" id="KW-1185">Reference proteome</keyword>
<feature type="domain" description="Sulfotransferase" evidence="4">
    <location>
        <begin position="64"/>
        <end position="330"/>
    </location>
</feature>
<dbReference type="Pfam" id="PF00685">
    <property type="entry name" value="Sulfotransfer_1"/>
    <property type="match status" value="1"/>
</dbReference>
<keyword evidence="2 3" id="KW-0808">Transferase</keyword>
<gene>
    <name evidence="5" type="ORF">G2W53_019105</name>
</gene>
<dbReference type="OrthoDB" id="1394356at2759"/>
<dbReference type="InterPro" id="IPR000863">
    <property type="entry name" value="Sulfotransferase_dom"/>
</dbReference>
<dbReference type="InterPro" id="IPR027417">
    <property type="entry name" value="P-loop_NTPase"/>
</dbReference>
<dbReference type="Gene3D" id="3.40.50.300">
    <property type="entry name" value="P-loop containing nucleotide triphosphate hydrolases"/>
    <property type="match status" value="1"/>
</dbReference>
<evidence type="ECO:0000256" key="1">
    <source>
        <dbReference type="ARBA" id="ARBA00005771"/>
    </source>
</evidence>
<proteinExistence type="inferred from homology"/>
<sequence length="335" mass="38454">MMMVKDFDHDNQLELSQECKDLIATLPAESGWVATRLHQYQGFWHTTRQLQGVLACQAHFQAQDSDILLITTPKSGTTWLKALTFAVLNRNTHNPKLAQAQAQAQDHPLLTTNPHVLVPFLELDLYLRKNKNPDLTSLPSPRLLASHLPYVSLPESAKKLGCKIVYLCRNPRDAFVSMWHFTNRLRPESRGRNSLEETFDKFCRGVSLYGPFWEHVLGYYEESKKRPEEIKFLRFEEMKEKPNEVLKDVAEFMGCGFSEEEEKSGVIGEILKLCSFENLSNLEVNKSGKLWSGEENKAFFRRGEVGDWENLLTPKMIQCLDAITEEKLGKHGLKL</sequence>
<dbReference type="EMBL" id="JAAIUW010000006">
    <property type="protein sequence ID" value="KAF7827941.1"/>
    <property type="molecule type" value="Genomic_DNA"/>
</dbReference>
<protein>
    <recommendedName>
        <fullName evidence="3">Sulfotransferase</fullName>
        <ecNumber evidence="3">2.8.2.-</ecNumber>
    </recommendedName>
</protein>
<dbReference type="Proteomes" id="UP000634136">
    <property type="component" value="Unassembled WGS sequence"/>
</dbReference>
<name>A0A834TWC8_9FABA</name>
<evidence type="ECO:0000259" key="4">
    <source>
        <dbReference type="Pfam" id="PF00685"/>
    </source>
</evidence>
<organism evidence="5 6">
    <name type="scientific">Senna tora</name>
    <dbReference type="NCBI Taxonomy" id="362788"/>
    <lineage>
        <taxon>Eukaryota</taxon>
        <taxon>Viridiplantae</taxon>
        <taxon>Streptophyta</taxon>
        <taxon>Embryophyta</taxon>
        <taxon>Tracheophyta</taxon>
        <taxon>Spermatophyta</taxon>
        <taxon>Magnoliopsida</taxon>
        <taxon>eudicotyledons</taxon>
        <taxon>Gunneridae</taxon>
        <taxon>Pentapetalae</taxon>
        <taxon>rosids</taxon>
        <taxon>fabids</taxon>
        <taxon>Fabales</taxon>
        <taxon>Fabaceae</taxon>
        <taxon>Caesalpinioideae</taxon>
        <taxon>Cassia clade</taxon>
        <taxon>Senna</taxon>
    </lineage>
</organism>
<reference evidence="5" key="1">
    <citation type="submission" date="2020-09" db="EMBL/GenBank/DDBJ databases">
        <title>Genome-Enabled Discovery of Anthraquinone Biosynthesis in Senna tora.</title>
        <authorList>
            <person name="Kang S.-H."/>
            <person name="Pandey R.P."/>
            <person name="Lee C.-M."/>
            <person name="Sim J.-S."/>
            <person name="Jeong J.-T."/>
            <person name="Choi B.-S."/>
            <person name="Jung M."/>
            <person name="Ginzburg D."/>
            <person name="Zhao K."/>
            <person name="Won S.Y."/>
            <person name="Oh T.-J."/>
            <person name="Yu Y."/>
            <person name="Kim N.-H."/>
            <person name="Lee O.R."/>
            <person name="Lee T.-H."/>
            <person name="Bashyal P."/>
            <person name="Kim T.-S."/>
            <person name="Lee W.-H."/>
            <person name="Kawkins C."/>
            <person name="Kim C.-K."/>
            <person name="Kim J.S."/>
            <person name="Ahn B.O."/>
            <person name="Rhee S.Y."/>
            <person name="Sohng J.K."/>
        </authorList>
    </citation>
    <scope>NUCLEOTIDE SEQUENCE</scope>
    <source>
        <tissue evidence="5">Leaf</tissue>
    </source>
</reference>